<evidence type="ECO:0000313" key="2">
    <source>
        <dbReference type="EMBL" id="KAK3313084.1"/>
    </source>
</evidence>
<protein>
    <recommendedName>
        <fullName evidence="1">Nudix hydrolase domain-containing protein</fullName>
    </recommendedName>
</protein>
<comment type="caution">
    <text evidence="2">The sequence shown here is derived from an EMBL/GenBank/DDBJ whole genome shotgun (WGS) entry which is preliminary data.</text>
</comment>
<name>A0AAE0LZY5_9PEZI</name>
<evidence type="ECO:0000313" key="3">
    <source>
        <dbReference type="Proteomes" id="UP001283341"/>
    </source>
</evidence>
<gene>
    <name evidence="2" type="ORF">B0H66DRAFT_608142</name>
</gene>
<evidence type="ECO:0000259" key="1">
    <source>
        <dbReference type="PROSITE" id="PS51462"/>
    </source>
</evidence>
<dbReference type="CDD" id="cd03676">
    <property type="entry name" value="NUDIX_Tnr3_like"/>
    <property type="match status" value="1"/>
</dbReference>
<keyword evidence="3" id="KW-1185">Reference proteome</keyword>
<dbReference type="Gene3D" id="3.90.79.10">
    <property type="entry name" value="Nucleoside Triphosphate Pyrophosphohydrolase"/>
    <property type="match status" value="1"/>
</dbReference>
<dbReference type="InterPro" id="IPR000086">
    <property type="entry name" value="NUDIX_hydrolase_dom"/>
</dbReference>
<feature type="domain" description="Nudix hydrolase" evidence="1">
    <location>
        <begin position="135"/>
        <end position="285"/>
    </location>
</feature>
<reference evidence="2" key="2">
    <citation type="submission" date="2023-06" db="EMBL/GenBank/DDBJ databases">
        <authorList>
            <consortium name="Lawrence Berkeley National Laboratory"/>
            <person name="Haridas S."/>
            <person name="Hensen N."/>
            <person name="Bonometti L."/>
            <person name="Westerberg I."/>
            <person name="Brannstrom I.O."/>
            <person name="Guillou S."/>
            <person name="Cros-Aarteil S."/>
            <person name="Calhoun S."/>
            <person name="Kuo A."/>
            <person name="Mondo S."/>
            <person name="Pangilinan J."/>
            <person name="Riley R."/>
            <person name="Labutti K."/>
            <person name="Andreopoulos B."/>
            <person name="Lipzen A."/>
            <person name="Chen C."/>
            <person name="Yanf M."/>
            <person name="Daum C."/>
            <person name="Ng V."/>
            <person name="Clum A."/>
            <person name="Steindorff A."/>
            <person name="Ohm R."/>
            <person name="Martin F."/>
            <person name="Silar P."/>
            <person name="Natvig D."/>
            <person name="Lalanne C."/>
            <person name="Gautier V."/>
            <person name="Ament-Velasquez S.L."/>
            <person name="Kruys A."/>
            <person name="Hutchinson M.I."/>
            <person name="Powell A.J."/>
            <person name="Barry K."/>
            <person name="Miller A.N."/>
            <person name="Grigoriev I.V."/>
            <person name="Debuchy R."/>
            <person name="Gladieux P."/>
            <person name="Thoren M.H."/>
            <person name="Johannesson H."/>
        </authorList>
    </citation>
    <scope>NUCLEOTIDE SEQUENCE</scope>
    <source>
        <strain evidence="2">CBS 118394</strain>
    </source>
</reference>
<dbReference type="AlphaFoldDB" id="A0AAE0LZY5"/>
<dbReference type="EMBL" id="JAUEDM010000008">
    <property type="protein sequence ID" value="KAK3313084.1"/>
    <property type="molecule type" value="Genomic_DNA"/>
</dbReference>
<reference evidence="2" key="1">
    <citation type="journal article" date="2023" name="Mol. Phylogenet. Evol.">
        <title>Genome-scale phylogeny and comparative genomics of the fungal order Sordariales.</title>
        <authorList>
            <person name="Hensen N."/>
            <person name="Bonometti L."/>
            <person name="Westerberg I."/>
            <person name="Brannstrom I.O."/>
            <person name="Guillou S."/>
            <person name="Cros-Aarteil S."/>
            <person name="Calhoun S."/>
            <person name="Haridas S."/>
            <person name="Kuo A."/>
            <person name="Mondo S."/>
            <person name="Pangilinan J."/>
            <person name="Riley R."/>
            <person name="LaButti K."/>
            <person name="Andreopoulos B."/>
            <person name="Lipzen A."/>
            <person name="Chen C."/>
            <person name="Yan M."/>
            <person name="Daum C."/>
            <person name="Ng V."/>
            <person name="Clum A."/>
            <person name="Steindorff A."/>
            <person name="Ohm R.A."/>
            <person name="Martin F."/>
            <person name="Silar P."/>
            <person name="Natvig D.O."/>
            <person name="Lalanne C."/>
            <person name="Gautier V."/>
            <person name="Ament-Velasquez S.L."/>
            <person name="Kruys A."/>
            <person name="Hutchinson M.I."/>
            <person name="Powell A.J."/>
            <person name="Barry K."/>
            <person name="Miller A.N."/>
            <person name="Grigoriev I.V."/>
            <person name="Debuchy R."/>
            <person name="Gladieux P."/>
            <person name="Hiltunen Thoren M."/>
            <person name="Johannesson H."/>
        </authorList>
    </citation>
    <scope>NUCLEOTIDE SEQUENCE</scope>
    <source>
        <strain evidence="2">CBS 118394</strain>
    </source>
</reference>
<dbReference type="InterPro" id="IPR015797">
    <property type="entry name" value="NUDIX_hydrolase-like_dom_sf"/>
</dbReference>
<proteinExistence type="predicted"/>
<dbReference type="Proteomes" id="UP001283341">
    <property type="component" value="Unassembled WGS sequence"/>
</dbReference>
<accession>A0AAE0LZY5</accession>
<dbReference type="PROSITE" id="PS51462">
    <property type="entry name" value="NUDIX"/>
    <property type="match status" value="1"/>
</dbReference>
<sequence length="314" mass="35822">MFSSSSLAPILQLLRYPRSSYVDVMRECNSFPALWTFCLPNPKSDFCTIRKFREDILLASLFDFVEDAKELRLLHKYYANPTKASETFKMIRSRAECLPGKFFGDLDQFSDRLLPVWGSYHFFGIPYDIAGIFDIVTSSIHMTIYTGKGADMKIWVARRGKNKTAYPGMLDQCVSGGIDTRAGNLLKVIRREAKEEANLGSDMKDVLPVNKISFLNIRPPQAGPVDAGRPEPGVRWVFEFEVGDDVRLETNERDMEGFERMTLDQVNEALLGKEFKPDCGLVMLDFMLRHGHIHVDHPEYKEIVAMMQRKTAVS</sequence>
<organism evidence="2 3">
    <name type="scientific">Apodospora peruviana</name>
    <dbReference type="NCBI Taxonomy" id="516989"/>
    <lineage>
        <taxon>Eukaryota</taxon>
        <taxon>Fungi</taxon>
        <taxon>Dikarya</taxon>
        <taxon>Ascomycota</taxon>
        <taxon>Pezizomycotina</taxon>
        <taxon>Sordariomycetes</taxon>
        <taxon>Sordariomycetidae</taxon>
        <taxon>Sordariales</taxon>
        <taxon>Lasiosphaeriaceae</taxon>
        <taxon>Apodospora</taxon>
    </lineage>
</organism>
<dbReference type="SUPFAM" id="SSF55811">
    <property type="entry name" value="Nudix"/>
    <property type="match status" value="1"/>
</dbReference>